<comment type="caution">
    <text evidence="4">The sequence shown here is derived from an EMBL/GenBank/DDBJ whole genome shotgun (WGS) entry which is preliminary data.</text>
</comment>
<organism evidence="4 5">
    <name type="scientific">Streptacidiphilus cavernicola</name>
    <dbReference type="NCBI Taxonomy" id="3342716"/>
    <lineage>
        <taxon>Bacteria</taxon>
        <taxon>Bacillati</taxon>
        <taxon>Actinomycetota</taxon>
        <taxon>Actinomycetes</taxon>
        <taxon>Kitasatosporales</taxon>
        <taxon>Streptomycetaceae</taxon>
        <taxon>Streptacidiphilus</taxon>
    </lineage>
</organism>
<dbReference type="InterPro" id="IPR052906">
    <property type="entry name" value="Type_IV_Methyl-Rstrct_Enzyme"/>
</dbReference>
<dbReference type="EC" id="3.1.21.-" evidence="4"/>
<gene>
    <name evidence="4" type="ORF">ACEZDJ_01050</name>
</gene>
<evidence type="ECO:0000313" key="5">
    <source>
        <dbReference type="Proteomes" id="UP001592528"/>
    </source>
</evidence>
<evidence type="ECO:0000313" key="4">
    <source>
        <dbReference type="EMBL" id="MFC1399877.1"/>
    </source>
</evidence>
<evidence type="ECO:0000256" key="1">
    <source>
        <dbReference type="SAM" id="Coils"/>
    </source>
</evidence>
<keyword evidence="4" id="KW-0540">Nuclease</keyword>
<sequence length="529" mass="56397">MEEDDEGPLTPLDQLLCPPDVAIESMNSLADEMLGPLRERGSGHGGAAMASGGQGGQNGQGANGVQGRPVGGVAGTGRSGGRAYLAQQYTEVAEDAEQRLEELLALAAEPSPAVDFDALRRSYEPRPLPADAVVEPPRWADYAPDPGQVSSEAPGRPLLSGPYQQILAEARLKHQRALREYRHQERDLRAQAEQARLAHEQEEQQRARSVREYNERLEGYRRSYEEGHPAAVESVLERALAAAGRLPGLEVPARVSYRELTRTAVVDLVLPGPAVVPAALRFQVAPDGGVEAVPRPRNECLARYRQLTARLVLRALDALLAADTESRLDGIVVNGRAVTAEAGESCLVSVDARREDLFAGSLLPDTDAEAVERLSELTCVLSTDPFAPVPVPPFAIGRSGPPAPEELSPGEFTALIAELFEQMGLEDWELQLRGRDGLLAFAQGDGRGFSTERHVVFAARRPMTVGADAVRDVAEVVADEGAAGGIWATTGSFEADAVVAAAACPELRLIDGGELRALVRAHLGAELGG</sequence>
<dbReference type="InterPro" id="IPR007560">
    <property type="entry name" value="Restrct_endonuc_IV_Mrr"/>
</dbReference>
<feature type="compositionally biased region" description="Gly residues" evidence="2">
    <location>
        <begin position="52"/>
        <end position="63"/>
    </location>
</feature>
<dbReference type="Proteomes" id="UP001592528">
    <property type="component" value="Unassembled WGS sequence"/>
</dbReference>
<keyword evidence="4" id="KW-0378">Hydrolase</keyword>
<dbReference type="GO" id="GO:0016787">
    <property type="term" value="F:hydrolase activity"/>
    <property type="evidence" value="ECO:0007669"/>
    <property type="project" value="UniProtKB-KW"/>
</dbReference>
<evidence type="ECO:0000256" key="2">
    <source>
        <dbReference type="SAM" id="MobiDB-lite"/>
    </source>
</evidence>
<dbReference type="PANTHER" id="PTHR30015:SF7">
    <property type="entry name" value="TYPE IV METHYL-DIRECTED RESTRICTION ENZYME ECOKMRR"/>
    <property type="match status" value="1"/>
</dbReference>
<dbReference type="PANTHER" id="PTHR30015">
    <property type="entry name" value="MRR RESTRICTION SYSTEM PROTEIN"/>
    <property type="match status" value="1"/>
</dbReference>
<dbReference type="EMBL" id="JBHEZZ010000001">
    <property type="protein sequence ID" value="MFC1399877.1"/>
    <property type="molecule type" value="Genomic_DNA"/>
</dbReference>
<dbReference type="InterPro" id="IPR011856">
    <property type="entry name" value="tRNA_endonuc-like_dom_sf"/>
</dbReference>
<name>A0ABV6UEK9_9ACTN</name>
<keyword evidence="4" id="KW-0255">Endonuclease</keyword>
<dbReference type="RefSeq" id="WP_030250309.1">
    <property type="nucleotide sequence ID" value="NZ_JBHEZZ010000001.1"/>
</dbReference>
<feature type="coiled-coil region" evidence="1">
    <location>
        <begin position="167"/>
        <end position="212"/>
    </location>
</feature>
<evidence type="ECO:0000259" key="3">
    <source>
        <dbReference type="Pfam" id="PF04471"/>
    </source>
</evidence>
<keyword evidence="5" id="KW-1185">Reference proteome</keyword>
<dbReference type="Pfam" id="PF04471">
    <property type="entry name" value="Mrr_cat"/>
    <property type="match status" value="1"/>
</dbReference>
<dbReference type="GO" id="GO:0004519">
    <property type="term" value="F:endonuclease activity"/>
    <property type="evidence" value="ECO:0007669"/>
    <property type="project" value="UniProtKB-KW"/>
</dbReference>
<dbReference type="Gene3D" id="3.40.1350.10">
    <property type="match status" value="1"/>
</dbReference>
<accession>A0ABV6UEK9</accession>
<proteinExistence type="predicted"/>
<protein>
    <submittedName>
        <fullName evidence="4">Restriction endonuclease</fullName>
        <ecNumber evidence="4">3.1.21.-</ecNumber>
    </submittedName>
</protein>
<feature type="region of interest" description="Disordered" evidence="2">
    <location>
        <begin position="35"/>
        <end position="63"/>
    </location>
</feature>
<keyword evidence="1" id="KW-0175">Coiled coil</keyword>
<feature type="domain" description="Restriction endonuclease type IV Mrr" evidence="3">
    <location>
        <begin position="406"/>
        <end position="518"/>
    </location>
</feature>
<reference evidence="4 5" key="1">
    <citation type="submission" date="2024-09" db="EMBL/GenBank/DDBJ databases">
        <authorList>
            <person name="Lee S.D."/>
        </authorList>
    </citation>
    <scope>NUCLEOTIDE SEQUENCE [LARGE SCALE GENOMIC DNA]</scope>
    <source>
        <strain evidence="4 5">N1-5</strain>
    </source>
</reference>